<dbReference type="EC" id="6.1.1.7" evidence="2"/>
<dbReference type="GO" id="GO:0005524">
    <property type="term" value="F:ATP binding"/>
    <property type="evidence" value="ECO:0007669"/>
    <property type="project" value="InterPro"/>
</dbReference>
<keyword evidence="5" id="KW-1185">Reference proteome</keyword>
<dbReference type="KEGG" id="xdo:XDD1_2598"/>
<protein>
    <submittedName>
        <fullName evidence="2">Alanyl-tRNA synthetase</fullName>
        <ecNumber evidence="2">6.1.1.7</ecNumber>
    </submittedName>
</protein>
<dbReference type="EMBL" id="FO704550">
    <property type="protein sequence ID" value="CDG18297.1"/>
    <property type="molecule type" value="Genomic_DNA"/>
</dbReference>
<keyword evidence="2" id="KW-0436">Ligase</keyword>
<dbReference type="SUPFAM" id="SSF50447">
    <property type="entry name" value="Translation proteins"/>
    <property type="match status" value="1"/>
</dbReference>
<keyword evidence="2" id="KW-0030">Aminoacyl-tRNA synthetase</keyword>
<proteinExistence type="predicted"/>
<dbReference type="Gene3D" id="3.30.980.10">
    <property type="entry name" value="Threonyl-trna Synthetase, Chain A, domain 2"/>
    <property type="match status" value="1"/>
</dbReference>
<sequence>MKYDYDSVFRLPFTERTYNKNPYSRELKAKALFVEGNIAVFDKTIFYAESGGQVSDIGKIITPDHKTNNVIDVQHKFGSKLSIKRTDVDVPFIDVETRIVHFFSSPVDFKIGDIVTMSIEWDRRYSIMKHHTLAHFLFYAFNRVFNESHESISVKGCSIDENKASFSLNKKISMEAWETIKAYTLEKIHLDKQVIIEPEAKTDTIFYWRYDDLIIPCGGTHIEKLNELDKNSIFFHKKNAGKDRSRVYISNNSSFISGSLSI</sequence>
<name>A0A068QTH3_9GAMM</name>
<dbReference type="PANTHER" id="PTHR11777">
    <property type="entry name" value="ALANYL-TRNA SYNTHETASE"/>
    <property type="match status" value="1"/>
</dbReference>
<dbReference type="Gene3D" id="2.40.30.130">
    <property type="match status" value="1"/>
</dbReference>
<dbReference type="STRING" id="351671.XDD1_2598"/>
<dbReference type="EMBL" id="VNHN01000013">
    <property type="protein sequence ID" value="TYP11527.1"/>
    <property type="molecule type" value="Genomic_DNA"/>
</dbReference>
<dbReference type="PANTHER" id="PTHR11777:SF9">
    <property type="entry name" value="ALANINE--TRNA LIGASE, CYTOPLASMIC"/>
    <property type="match status" value="1"/>
</dbReference>
<dbReference type="OrthoDB" id="9812949at2"/>
<accession>A0A068QTH3</accession>
<dbReference type="Proteomes" id="UP000032721">
    <property type="component" value="Chromosome"/>
</dbReference>
<dbReference type="InterPro" id="IPR009000">
    <property type="entry name" value="Transl_B-barrel_sf"/>
</dbReference>
<dbReference type="GO" id="GO:0006419">
    <property type="term" value="P:alanyl-tRNA aminoacylation"/>
    <property type="evidence" value="ECO:0007669"/>
    <property type="project" value="InterPro"/>
</dbReference>
<dbReference type="GO" id="GO:0004813">
    <property type="term" value="F:alanine-tRNA ligase activity"/>
    <property type="evidence" value="ECO:0007669"/>
    <property type="project" value="UniProtKB-EC"/>
</dbReference>
<dbReference type="InterPro" id="IPR018163">
    <property type="entry name" value="Thr/Ala-tRNA-synth_IIc_edit"/>
</dbReference>
<gene>
    <name evidence="3" type="ORF">LY16_01119</name>
    <name evidence="2" type="ORF">XDD1_2598</name>
</gene>
<evidence type="ECO:0000259" key="1">
    <source>
        <dbReference type="Pfam" id="PF01411"/>
    </source>
</evidence>
<dbReference type="SUPFAM" id="SSF55186">
    <property type="entry name" value="ThrRS/AlaRS common domain"/>
    <property type="match status" value="1"/>
</dbReference>
<dbReference type="RefSeq" id="WP_045971457.1">
    <property type="nucleotide sequence ID" value="NZ_CAWMED010000001.1"/>
</dbReference>
<reference evidence="3 5" key="2">
    <citation type="submission" date="2019-07" db="EMBL/GenBank/DDBJ databases">
        <title>Genomic Encyclopedia of Type Strains, Phase I: the one thousand microbial genomes (KMG-I) project.</title>
        <authorList>
            <person name="Kyrpides N."/>
        </authorList>
    </citation>
    <scope>NUCLEOTIDE SEQUENCE [LARGE SCALE GENOMIC DNA]</scope>
    <source>
        <strain evidence="3 5">DSM 17909</strain>
    </source>
</reference>
<feature type="domain" description="Alanyl-tRNA synthetase class IIc N-terminal" evidence="1">
    <location>
        <begin position="25"/>
        <end position="78"/>
    </location>
</feature>
<dbReference type="Pfam" id="PF01411">
    <property type="entry name" value="tRNA-synt_2c"/>
    <property type="match status" value="1"/>
</dbReference>
<evidence type="ECO:0000313" key="4">
    <source>
        <dbReference type="Proteomes" id="UP000032721"/>
    </source>
</evidence>
<dbReference type="AlphaFoldDB" id="A0A068QTH3"/>
<evidence type="ECO:0000313" key="3">
    <source>
        <dbReference type="EMBL" id="TYP11527.1"/>
    </source>
</evidence>
<reference evidence="2 4" key="1">
    <citation type="submission" date="2013-07" db="EMBL/GenBank/DDBJ databases">
        <authorList>
            <person name="Genoscope - CEA"/>
        </authorList>
    </citation>
    <scope>NUCLEOTIDE SEQUENCE [LARGE SCALE GENOMIC DNA]</scope>
    <source>
        <strain evidence="2">FRM16</strain>
        <strain evidence="4">FRM16 / DSM 17909</strain>
    </source>
</reference>
<dbReference type="HOGENOM" id="CLU_004485_3_2_6"/>
<dbReference type="InterPro" id="IPR018164">
    <property type="entry name" value="Ala-tRNA-synth_IIc_N"/>
</dbReference>
<evidence type="ECO:0000313" key="5">
    <source>
        <dbReference type="Proteomes" id="UP000324170"/>
    </source>
</evidence>
<dbReference type="InterPro" id="IPR050058">
    <property type="entry name" value="Ala-tRNA_ligase"/>
</dbReference>
<dbReference type="GO" id="GO:0002161">
    <property type="term" value="F:aminoacyl-tRNA deacylase activity"/>
    <property type="evidence" value="ECO:0007669"/>
    <property type="project" value="TreeGrafter"/>
</dbReference>
<dbReference type="Proteomes" id="UP000324170">
    <property type="component" value="Unassembled WGS sequence"/>
</dbReference>
<organism evidence="2 4">
    <name type="scientific">Xenorhabdus doucetiae</name>
    <dbReference type="NCBI Taxonomy" id="351671"/>
    <lineage>
        <taxon>Bacteria</taxon>
        <taxon>Pseudomonadati</taxon>
        <taxon>Pseudomonadota</taxon>
        <taxon>Gammaproteobacteria</taxon>
        <taxon>Enterobacterales</taxon>
        <taxon>Morganellaceae</taxon>
        <taxon>Xenorhabdus</taxon>
    </lineage>
</organism>
<evidence type="ECO:0000313" key="2">
    <source>
        <dbReference type="EMBL" id="CDG18297.1"/>
    </source>
</evidence>